<dbReference type="Proteomes" id="UP001079535">
    <property type="component" value="Unassembled WGS sequence"/>
</dbReference>
<evidence type="ECO:0000313" key="1">
    <source>
        <dbReference type="EMBL" id="MCZ0666535.1"/>
    </source>
</evidence>
<name>A0A9Q4EXM3_MEDGN</name>
<evidence type="ECO:0000313" key="2">
    <source>
        <dbReference type="Proteomes" id="UP001079535"/>
    </source>
</evidence>
<sequence length="142" mass="16559">MGKYDDIIDLPHFVSKKYPQMSIRDRAAQFSPFAALTGYDAEIKEAARLTDKRIEFDEDVLDRLNERLNILRKCLDDSDVDPDVRITYFEKDLKKDGGKYITMSGRVKKVHEYRNVVIFENGTEVPVHDISDIDGDIFNKYY</sequence>
<accession>A0A9Q4EXM3</accession>
<gene>
    <name evidence="1" type="ORF">OZZ17_03165</name>
</gene>
<proteinExistence type="predicted"/>
<dbReference type="RefSeq" id="WP_268803357.1">
    <property type="nucleotide sequence ID" value="NZ_JAPRAY010000003.1"/>
</dbReference>
<dbReference type="EMBL" id="JAPRAY010000003">
    <property type="protein sequence ID" value="MCZ0666535.1"/>
    <property type="molecule type" value="Genomic_DNA"/>
</dbReference>
<organism evidence="1 2">
    <name type="scientific">Mediterraneibacter gnavus</name>
    <name type="common">Ruminococcus gnavus</name>
    <dbReference type="NCBI Taxonomy" id="33038"/>
    <lineage>
        <taxon>Bacteria</taxon>
        <taxon>Bacillati</taxon>
        <taxon>Bacillota</taxon>
        <taxon>Clostridia</taxon>
        <taxon>Lachnospirales</taxon>
        <taxon>Lachnospiraceae</taxon>
        <taxon>Mediterraneibacter</taxon>
    </lineage>
</organism>
<reference evidence="1" key="1">
    <citation type="submission" date="2022-11" db="EMBL/GenBank/DDBJ databases">
        <title>Temperate bacteriophages infecting mucin-degrading bacterium Ruminococcus gnavus from the human gut.</title>
        <authorList>
            <person name="Buttimer C."/>
        </authorList>
    </citation>
    <scope>NUCLEOTIDE SEQUENCE</scope>
    <source>
        <strain evidence="1">CCUG 49994</strain>
    </source>
</reference>
<comment type="caution">
    <text evidence="1">The sequence shown here is derived from an EMBL/GenBank/DDBJ whole genome shotgun (WGS) entry which is preliminary data.</text>
</comment>
<evidence type="ECO:0008006" key="3">
    <source>
        <dbReference type="Google" id="ProtNLM"/>
    </source>
</evidence>
<protein>
    <recommendedName>
        <fullName evidence="3">YolD-like family protein</fullName>
    </recommendedName>
</protein>
<dbReference type="AlphaFoldDB" id="A0A9Q4EXM3"/>